<dbReference type="GO" id="GO:0000407">
    <property type="term" value="C:phagophore assembly site"/>
    <property type="evidence" value="ECO:0007669"/>
    <property type="project" value="TreeGrafter"/>
</dbReference>
<dbReference type="EMBL" id="CP138895">
    <property type="protein sequence ID" value="WPK24870.1"/>
    <property type="molecule type" value="Genomic_DNA"/>
</dbReference>
<dbReference type="GO" id="GO:0010506">
    <property type="term" value="P:regulation of autophagy"/>
    <property type="evidence" value="ECO:0007669"/>
    <property type="project" value="InterPro"/>
</dbReference>
<dbReference type="PROSITE" id="PS50011">
    <property type="entry name" value="PROTEIN_KINASE_DOM"/>
    <property type="match status" value="1"/>
</dbReference>
<dbReference type="KEGG" id="asau:88173230"/>
<dbReference type="PANTHER" id="PTHR24348">
    <property type="entry name" value="SERINE/THREONINE-PROTEIN KINASE UNC-51-RELATED"/>
    <property type="match status" value="1"/>
</dbReference>
<feature type="compositionally biased region" description="Polar residues" evidence="6">
    <location>
        <begin position="583"/>
        <end position="600"/>
    </location>
</feature>
<feature type="compositionally biased region" description="Low complexity" evidence="6">
    <location>
        <begin position="675"/>
        <end position="686"/>
    </location>
</feature>
<dbReference type="PANTHER" id="PTHR24348:SF22">
    <property type="entry name" value="NON-SPECIFIC SERINE_THREONINE PROTEIN KINASE"/>
    <property type="match status" value="1"/>
</dbReference>
<feature type="region of interest" description="Disordered" evidence="6">
    <location>
        <begin position="518"/>
        <end position="603"/>
    </location>
</feature>
<organism evidence="8 9">
    <name type="scientific">Australozyma saopauloensis</name>
    <dbReference type="NCBI Taxonomy" id="291208"/>
    <lineage>
        <taxon>Eukaryota</taxon>
        <taxon>Fungi</taxon>
        <taxon>Dikarya</taxon>
        <taxon>Ascomycota</taxon>
        <taxon>Saccharomycotina</taxon>
        <taxon>Pichiomycetes</taxon>
        <taxon>Metschnikowiaceae</taxon>
        <taxon>Australozyma</taxon>
    </lineage>
</organism>
<gene>
    <name evidence="8" type="ORF">PUMCH_002165</name>
</gene>
<accession>A0AAX4HAV0</accession>
<evidence type="ECO:0000313" key="8">
    <source>
        <dbReference type="EMBL" id="WPK24870.1"/>
    </source>
</evidence>
<feature type="compositionally biased region" description="Polar residues" evidence="6">
    <location>
        <begin position="808"/>
        <end position="821"/>
    </location>
</feature>
<dbReference type="GO" id="GO:0005776">
    <property type="term" value="C:autophagosome"/>
    <property type="evidence" value="ECO:0007669"/>
    <property type="project" value="TreeGrafter"/>
</dbReference>
<feature type="compositionally biased region" description="Basic and acidic residues" evidence="6">
    <location>
        <begin position="519"/>
        <end position="537"/>
    </location>
</feature>
<dbReference type="GO" id="GO:0005829">
    <property type="term" value="C:cytosol"/>
    <property type="evidence" value="ECO:0007669"/>
    <property type="project" value="TreeGrafter"/>
</dbReference>
<dbReference type="Gene3D" id="3.30.200.20">
    <property type="entry name" value="Phosphorylase Kinase, domain 1"/>
    <property type="match status" value="1"/>
</dbReference>
<feature type="compositionally biased region" description="Basic residues" evidence="6">
    <location>
        <begin position="538"/>
        <end position="557"/>
    </location>
</feature>
<dbReference type="InterPro" id="IPR011009">
    <property type="entry name" value="Kinase-like_dom_sf"/>
</dbReference>
<feature type="compositionally biased region" description="Polar residues" evidence="6">
    <location>
        <begin position="480"/>
        <end position="496"/>
    </location>
</feature>
<dbReference type="GO" id="GO:0005524">
    <property type="term" value="F:ATP binding"/>
    <property type="evidence" value="ECO:0007669"/>
    <property type="project" value="UniProtKB-KW"/>
</dbReference>
<name>A0AAX4HAV0_9ASCO</name>
<dbReference type="SUPFAM" id="SSF56112">
    <property type="entry name" value="Protein kinase-like (PK-like)"/>
    <property type="match status" value="1"/>
</dbReference>
<feature type="region of interest" description="Disordered" evidence="6">
    <location>
        <begin position="666"/>
        <end position="686"/>
    </location>
</feature>
<feature type="region of interest" description="Disordered" evidence="6">
    <location>
        <begin position="754"/>
        <end position="835"/>
    </location>
</feature>
<feature type="domain" description="Protein kinase" evidence="7">
    <location>
        <begin position="17"/>
        <end position="313"/>
    </location>
</feature>
<dbReference type="GO" id="GO:0016020">
    <property type="term" value="C:membrane"/>
    <property type="evidence" value="ECO:0007669"/>
    <property type="project" value="TreeGrafter"/>
</dbReference>
<reference evidence="8 9" key="1">
    <citation type="submission" date="2023-10" db="EMBL/GenBank/DDBJ databases">
        <title>Draft Genome Sequence of Candida saopaulonensis from a very Premature Infant with Sepsis.</title>
        <authorList>
            <person name="Ning Y."/>
            <person name="Dai R."/>
            <person name="Xiao M."/>
            <person name="Xu Y."/>
            <person name="Yan Q."/>
            <person name="Zhang L."/>
        </authorList>
    </citation>
    <scope>NUCLEOTIDE SEQUENCE [LARGE SCALE GENOMIC DNA]</scope>
    <source>
        <strain evidence="8 9">19XY460</strain>
    </source>
</reference>
<dbReference type="Pfam" id="PF00069">
    <property type="entry name" value="Pkinase"/>
    <property type="match status" value="1"/>
</dbReference>
<evidence type="ECO:0000256" key="1">
    <source>
        <dbReference type="ARBA" id="ARBA00012513"/>
    </source>
</evidence>
<dbReference type="InterPro" id="IPR008271">
    <property type="entry name" value="Ser/Thr_kinase_AS"/>
</dbReference>
<evidence type="ECO:0000256" key="5">
    <source>
        <dbReference type="ARBA" id="ARBA00022840"/>
    </source>
</evidence>
<keyword evidence="2" id="KW-0808">Transferase</keyword>
<dbReference type="InterPro" id="IPR000719">
    <property type="entry name" value="Prot_kinase_dom"/>
</dbReference>
<keyword evidence="5" id="KW-0067">ATP-binding</keyword>
<dbReference type="GO" id="GO:0004674">
    <property type="term" value="F:protein serine/threonine kinase activity"/>
    <property type="evidence" value="ECO:0007669"/>
    <property type="project" value="UniProtKB-EC"/>
</dbReference>
<sequence length="835" mass="95374">MDAYEKYDNGELLNGRYAKVADISEGSYGLVSLARDTKRNDAYVAVKYIYPMDYPRKKLMRQLSSATGRATSSPAKLRSNVDDDSRRKSVMTALLEESAKEISFHKLLGHHINIPDLIDSFGSCLVLEYCSRGDLYEAMQNDIGPTTSQDIKDVFSQVLNALTFCHSKSVFHRDLKPENILISDDWTIKICDWGLATTERIVTNKNEFDVGSERYMAPELFDLDLESYDASKVDLWSLGVILLTLVFHKNPFQVANYTDKRFLQFSANREALFDFFSTMTAELFGALRFCLNMDPSNRDLEGLTRELENVKYFTIDEEYWAEHSDEEEDEEDDGGYDPDLEDERSREPEKLDVIDHTKDPEEFEFEEDMFGFEKEPAEELPKELSVIQDVSEHLEDPASPVRAVNRHIRLDLDDATDSDATTNTYAISREHSEMPHNRRADALLSPFTHMKPIPITGNLQIRNTRKPFGVASYNKNGTYSSSTKPWTHGNNHQAGSHGNKFRREDFFTPRSTFTQYMDKYGEQREQRDFMRGNDRNGDKKKKWNRGRKKQSWKKRTQKVQNAPAESNNRRRYSNTQKRRLSVKPSSHNLPMSHSPTSTLGRANGKYVPPFMRAKSPVLGGLTENLGHLHLNDDELFQLDDDYNHNNQSQTNSHHNLHHIHHGINLTQHQPHSHNHGNGIHSHSNSHHVSNGGHNVGLVHGHNSSHSQGFVSHEDSGRVSFSHRYMMNDQDSRRVPQSSTHAQFIDNPALLFFGRRSDSQTGGHSRRHLAGRSDSSGKYVPPFRRGSCSAAGVKQEKRRPIASGGVFPSIQQTLMDNETSRSVPGDNWLAKKEWRS</sequence>
<feature type="region of interest" description="Disordered" evidence="6">
    <location>
        <begin position="480"/>
        <end position="504"/>
    </location>
</feature>
<feature type="region of interest" description="Disordered" evidence="6">
    <location>
        <begin position="63"/>
        <end position="84"/>
    </location>
</feature>
<feature type="region of interest" description="Disordered" evidence="6">
    <location>
        <begin position="321"/>
        <end position="349"/>
    </location>
</feature>
<evidence type="ECO:0000256" key="4">
    <source>
        <dbReference type="ARBA" id="ARBA00022777"/>
    </source>
</evidence>
<dbReference type="SMART" id="SM00220">
    <property type="entry name" value="S_TKc"/>
    <property type="match status" value="1"/>
</dbReference>
<evidence type="ECO:0000256" key="3">
    <source>
        <dbReference type="ARBA" id="ARBA00022741"/>
    </source>
</evidence>
<dbReference type="PROSITE" id="PS00108">
    <property type="entry name" value="PROTEIN_KINASE_ST"/>
    <property type="match status" value="1"/>
</dbReference>
<keyword evidence="9" id="KW-1185">Reference proteome</keyword>
<dbReference type="Proteomes" id="UP001338582">
    <property type="component" value="Chromosome 2"/>
</dbReference>
<dbReference type="Gene3D" id="1.10.510.10">
    <property type="entry name" value="Transferase(Phosphotransferase) domain 1"/>
    <property type="match status" value="1"/>
</dbReference>
<proteinExistence type="predicted"/>
<evidence type="ECO:0000256" key="2">
    <source>
        <dbReference type="ARBA" id="ARBA00022679"/>
    </source>
</evidence>
<keyword evidence="4" id="KW-0418">Kinase</keyword>
<dbReference type="GeneID" id="88173230"/>
<dbReference type="AlphaFoldDB" id="A0AAX4HAV0"/>
<dbReference type="GO" id="GO:0000045">
    <property type="term" value="P:autophagosome assembly"/>
    <property type="evidence" value="ECO:0007669"/>
    <property type="project" value="TreeGrafter"/>
</dbReference>
<evidence type="ECO:0000259" key="7">
    <source>
        <dbReference type="PROSITE" id="PS50011"/>
    </source>
</evidence>
<dbReference type="InterPro" id="IPR045269">
    <property type="entry name" value="Atg1-like"/>
</dbReference>
<evidence type="ECO:0000313" key="9">
    <source>
        <dbReference type="Proteomes" id="UP001338582"/>
    </source>
</evidence>
<protein>
    <recommendedName>
        <fullName evidence="1">non-specific serine/threonine protein kinase</fullName>
        <ecNumber evidence="1">2.7.11.1</ecNumber>
    </recommendedName>
</protein>
<feature type="compositionally biased region" description="Acidic residues" evidence="6">
    <location>
        <begin position="321"/>
        <end position="342"/>
    </location>
</feature>
<evidence type="ECO:0000256" key="6">
    <source>
        <dbReference type="SAM" id="MobiDB-lite"/>
    </source>
</evidence>
<feature type="compositionally biased region" description="Polar residues" evidence="6">
    <location>
        <begin position="63"/>
        <end position="74"/>
    </location>
</feature>
<dbReference type="EC" id="2.7.11.1" evidence="1"/>
<dbReference type="RefSeq" id="XP_062877253.1">
    <property type="nucleotide sequence ID" value="XM_063021183.1"/>
</dbReference>
<feature type="compositionally biased region" description="Basic residues" evidence="6">
    <location>
        <begin position="569"/>
        <end position="581"/>
    </location>
</feature>
<keyword evidence="3" id="KW-0547">Nucleotide-binding</keyword>